<sequence length="811" mass="88600">MAEENLKAKISLDISSYISSMKMAINNTKDFQDNVIKTKEMIKRTSSEKWEAKIKIDNKEAVIQINAIKKSMESFKQHKVINIAANDTAKEKVKSVEQSLSNVTKKPHNIVLNAVDKTKTMLESVRDKITNFKKSAHDIIFGEKTKKVFDFTVGSAMKGEQQLLKLQGSRGEEQGKKDFAWASETAKQTPFNKEEMIESISQFSKYGLNYQQYFKVAGDAATSADKSLSQTIDMLGTFKKGNIAEGVKKAKEFNITSKDWKNIAGLKTKKDGSLDASPKQVMAGIEKIIKAKYSGSMDKKANSAEGLIGNIKETISGMGLEIGGIDKSGEIVKGGMLDHLKKQLKSVKEILDKFQNSQAFEVIKNQINQLVSETGGSFTNWLQSLIDDPGKIEKAFNTAKDAVVEFAKSAKLVIDAAKEIFNALKPVLELMAENPKTSLGIFAGLKFGPGILDGVLNVTDKVKGAKDTFSKVKDFLGFSSKDKTSGGKIADKAIKGNKNKKSLKDICKPKGLKGNKCKKSLKDICNPKKSRGKSKGILCRESSKGIGKKGVKTGSQKGMKGSKNPASALAKGVNKAFSSIKKAVSSLNKVVGKALRGLLKTFKTVGKGIITVMKSVFRVIVANPIIAVILAIIAVAILLHTAWKNNWGGIRDKTKVVVDFIKKRIDGIKETFENVKIKCSEFVESIKEKWQALKDFFKNPIKGTVNLVKNAIDNITGGNDGKNEDNKKGKKNGKHAGGLSYVPFDGYTAELHKGERVLTARENRAFNSGFKPMQISINMNGVTVRENADIDRIAAALVNKLKEASFNAATI</sequence>
<accession>A0A0L0WF52</accession>
<dbReference type="STRING" id="1503.CLPU_1c02210"/>
<dbReference type="RefSeq" id="WP_050353785.1">
    <property type="nucleotide sequence ID" value="NZ_LGSS01000001.1"/>
</dbReference>
<organism evidence="3 4">
    <name type="scientific">Gottschalkia purinilytica</name>
    <name type="common">Clostridium purinilyticum</name>
    <dbReference type="NCBI Taxonomy" id="1503"/>
    <lineage>
        <taxon>Bacteria</taxon>
        <taxon>Bacillati</taxon>
        <taxon>Bacillota</taxon>
        <taxon>Tissierellia</taxon>
        <taxon>Tissierellales</taxon>
        <taxon>Gottschalkiaceae</taxon>
        <taxon>Gottschalkia</taxon>
    </lineage>
</organism>
<keyword evidence="2" id="KW-1133">Transmembrane helix</keyword>
<gene>
    <name evidence="3" type="ORF">CLPU_1c02210</name>
</gene>
<comment type="caution">
    <text evidence="3">The sequence shown here is derived from an EMBL/GenBank/DDBJ whole genome shotgun (WGS) entry which is preliminary data.</text>
</comment>
<evidence type="ECO:0000256" key="2">
    <source>
        <dbReference type="SAM" id="Phobius"/>
    </source>
</evidence>
<dbReference type="Proteomes" id="UP000037267">
    <property type="component" value="Unassembled WGS sequence"/>
</dbReference>
<evidence type="ECO:0000313" key="3">
    <source>
        <dbReference type="EMBL" id="KNF10056.1"/>
    </source>
</evidence>
<keyword evidence="2" id="KW-0472">Membrane</keyword>
<evidence type="ECO:0000256" key="1">
    <source>
        <dbReference type="SAM" id="MobiDB-lite"/>
    </source>
</evidence>
<dbReference type="EMBL" id="LGSS01000001">
    <property type="protein sequence ID" value="KNF10056.1"/>
    <property type="molecule type" value="Genomic_DNA"/>
</dbReference>
<reference evidence="4" key="1">
    <citation type="submission" date="2015-07" db="EMBL/GenBank/DDBJ databases">
        <title>Draft genome sequence of the purine-degrading Gottschalkia purinilyticum DSM 1384 (formerly Clostridium purinilyticum).</title>
        <authorList>
            <person name="Poehlein A."/>
            <person name="Schiel-Bengelsdorf B."/>
            <person name="Bengelsdorf F.R."/>
            <person name="Daniel R."/>
            <person name="Duerre P."/>
        </authorList>
    </citation>
    <scope>NUCLEOTIDE SEQUENCE [LARGE SCALE GENOMIC DNA]</scope>
    <source>
        <strain evidence="4">DSM 1384</strain>
    </source>
</reference>
<feature type="transmembrane region" description="Helical" evidence="2">
    <location>
        <begin position="621"/>
        <end position="643"/>
    </location>
</feature>
<proteinExistence type="predicted"/>
<name>A0A0L0WF52_GOTPU</name>
<dbReference type="AlphaFoldDB" id="A0A0L0WF52"/>
<keyword evidence="2" id="KW-0812">Transmembrane</keyword>
<protein>
    <submittedName>
        <fullName evidence="3">Phage protein</fullName>
    </submittedName>
</protein>
<dbReference type="OrthoDB" id="28713at2"/>
<evidence type="ECO:0000313" key="4">
    <source>
        <dbReference type="Proteomes" id="UP000037267"/>
    </source>
</evidence>
<feature type="region of interest" description="Disordered" evidence="1">
    <location>
        <begin position="547"/>
        <end position="566"/>
    </location>
</feature>
<keyword evidence="4" id="KW-1185">Reference proteome</keyword>